<organism evidence="1 2">
    <name type="scientific">Arthrobacter gengyunqii</name>
    <dbReference type="NCBI Taxonomy" id="2886940"/>
    <lineage>
        <taxon>Bacteria</taxon>
        <taxon>Bacillati</taxon>
        <taxon>Actinomycetota</taxon>
        <taxon>Actinomycetes</taxon>
        <taxon>Micrococcales</taxon>
        <taxon>Micrococcaceae</taxon>
        <taxon>Arthrobacter</taxon>
    </lineage>
</organism>
<keyword evidence="2" id="KW-1185">Reference proteome</keyword>
<dbReference type="EMBL" id="JAJFZQ010000004">
    <property type="protein sequence ID" value="MCC3265488.1"/>
    <property type="molecule type" value="Genomic_DNA"/>
</dbReference>
<comment type="caution">
    <text evidence="1">The sequence shown here is derived from an EMBL/GenBank/DDBJ whole genome shotgun (WGS) entry which is preliminary data.</text>
</comment>
<evidence type="ECO:0008006" key="3">
    <source>
        <dbReference type="Google" id="ProtNLM"/>
    </source>
</evidence>
<evidence type="ECO:0000313" key="1">
    <source>
        <dbReference type="EMBL" id="MCC3265488.1"/>
    </source>
</evidence>
<sequence length="134" mass="14969">MAESMREVTRESAIDKYYALLDGPHPINALDVTDGNVRFLLDTPAATVHGRGRDDLAAYITGRNTEGLARTHHVLRRSRDNDLEFLLGEVREGGRPMGSFLAVVRETDDGTFDRYVCHFQTDLTDTADNVETKS</sequence>
<dbReference type="RefSeq" id="WP_227890328.1">
    <property type="nucleotide sequence ID" value="NZ_JAJFZQ010000004.1"/>
</dbReference>
<protein>
    <recommendedName>
        <fullName evidence="3">Nuclear transport factor 2 family protein</fullName>
    </recommendedName>
</protein>
<gene>
    <name evidence="1" type="ORF">LJ752_05455</name>
</gene>
<dbReference type="Proteomes" id="UP001139168">
    <property type="component" value="Unassembled WGS sequence"/>
</dbReference>
<evidence type="ECO:0000313" key="2">
    <source>
        <dbReference type="Proteomes" id="UP001139168"/>
    </source>
</evidence>
<reference evidence="1" key="1">
    <citation type="submission" date="2021-10" db="EMBL/GenBank/DDBJ databases">
        <title>Novel species in genus Arthrobacter.</title>
        <authorList>
            <person name="Liu Y."/>
        </authorList>
    </citation>
    <scope>NUCLEOTIDE SEQUENCE</scope>
    <source>
        <strain evidence="1">Zg-Y786</strain>
    </source>
</reference>
<name>A0ABS8GJR9_9MICC</name>
<accession>A0ABS8GJR9</accession>
<proteinExistence type="predicted"/>